<reference evidence="5" key="1">
    <citation type="submission" date="2023-06" db="EMBL/GenBank/DDBJ databases">
        <title>Sysu t00039.</title>
        <authorList>
            <person name="Gao L."/>
            <person name="Fang B.-Z."/>
            <person name="Li W.-J."/>
        </authorList>
    </citation>
    <scope>NUCLEOTIDE SEQUENCE</scope>
    <source>
        <strain evidence="5">SYSU T00039</strain>
    </source>
</reference>
<accession>A0AAW7M9R4</accession>
<sequence>MRVLVAFNDYLEAGGERFSVETEVAALSAAGADVEVLRVDNAGLRDGGLADRARSVLGDPALLTDLADRLDRFRPDVVHAENLFPQLGAGAIEAVASRGIPWVRTFRNYRLACVGGDLRRDGGPCTRCGDLRTRLPGIVHRCYRGSLGASLGATVQVSRDARAMRSHPPAAHLFVSDFMRGSLAGALGADVPAHVVPNAVDLPEPDAVPWRDRAYDAVYVGRLSQEKGLPLLLEAARALPHRSFAVVGTGPLADQVERDARELPHVRVLGQVAHDRLAEVVADARTVVVPSQWDEPFGRVSIEAQRMGAVPLVSDRGGLPETLPASHRDRLVVPAAEPRAWADAVEAVASWSPEEAAAFASEAASAWERDYSPAALAGRLMEIYQGACGPRG</sequence>
<dbReference type="GO" id="GO:1901137">
    <property type="term" value="P:carbohydrate derivative biosynthetic process"/>
    <property type="evidence" value="ECO:0007669"/>
    <property type="project" value="UniProtKB-ARBA"/>
</dbReference>
<dbReference type="PANTHER" id="PTHR45947">
    <property type="entry name" value="SULFOQUINOVOSYL TRANSFERASE SQD2"/>
    <property type="match status" value="1"/>
</dbReference>
<dbReference type="Pfam" id="PF00534">
    <property type="entry name" value="Glycos_transf_1"/>
    <property type="match status" value="1"/>
</dbReference>
<evidence type="ECO:0000313" key="5">
    <source>
        <dbReference type="EMBL" id="MDN4488226.1"/>
    </source>
</evidence>
<proteinExistence type="predicted"/>
<evidence type="ECO:0000259" key="4">
    <source>
        <dbReference type="Pfam" id="PF13439"/>
    </source>
</evidence>
<evidence type="ECO:0000256" key="1">
    <source>
        <dbReference type="ARBA" id="ARBA00022676"/>
    </source>
</evidence>
<dbReference type="Gene3D" id="3.40.50.2000">
    <property type="entry name" value="Glycogen Phosphorylase B"/>
    <property type="match status" value="2"/>
</dbReference>
<evidence type="ECO:0000313" key="6">
    <source>
        <dbReference type="Proteomes" id="UP001172737"/>
    </source>
</evidence>
<dbReference type="AlphaFoldDB" id="A0AAW7M9R4"/>
<evidence type="ECO:0000256" key="2">
    <source>
        <dbReference type="ARBA" id="ARBA00022679"/>
    </source>
</evidence>
<evidence type="ECO:0000259" key="3">
    <source>
        <dbReference type="Pfam" id="PF00534"/>
    </source>
</evidence>
<dbReference type="GO" id="GO:0016757">
    <property type="term" value="F:glycosyltransferase activity"/>
    <property type="evidence" value="ECO:0007669"/>
    <property type="project" value="UniProtKB-KW"/>
</dbReference>
<keyword evidence="6" id="KW-1185">Reference proteome</keyword>
<feature type="domain" description="Glycosyl transferase family 1" evidence="3">
    <location>
        <begin position="210"/>
        <end position="360"/>
    </location>
</feature>
<comment type="caution">
    <text evidence="5">The sequence shown here is derived from an EMBL/GenBank/DDBJ whole genome shotgun (WGS) entry which is preliminary data.</text>
</comment>
<dbReference type="Pfam" id="PF13439">
    <property type="entry name" value="Glyco_transf_4"/>
    <property type="match status" value="1"/>
</dbReference>
<protein>
    <submittedName>
        <fullName evidence="5">Glycosyltransferase</fullName>
        <ecNumber evidence="5">2.4.-.-</ecNumber>
    </submittedName>
</protein>
<name>A0AAW7M9R4_9MICO</name>
<keyword evidence="2 5" id="KW-0808">Transferase</keyword>
<keyword evidence="1 5" id="KW-0328">Glycosyltransferase</keyword>
<dbReference type="InterPro" id="IPR050194">
    <property type="entry name" value="Glycosyltransferase_grp1"/>
</dbReference>
<dbReference type="RefSeq" id="WP_301118667.1">
    <property type="nucleotide sequence ID" value="NZ_JAUHPX010000004.1"/>
</dbReference>
<gene>
    <name evidence="5" type="ORF">QQX10_08605</name>
</gene>
<dbReference type="InterPro" id="IPR028098">
    <property type="entry name" value="Glyco_trans_4-like_N"/>
</dbReference>
<dbReference type="SUPFAM" id="SSF53756">
    <property type="entry name" value="UDP-Glycosyltransferase/glycogen phosphorylase"/>
    <property type="match status" value="1"/>
</dbReference>
<dbReference type="EC" id="2.4.-.-" evidence="5"/>
<dbReference type="Proteomes" id="UP001172737">
    <property type="component" value="Unassembled WGS sequence"/>
</dbReference>
<dbReference type="PANTHER" id="PTHR45947:SF13">
    <property type="entry name" value="TRANSFERASE"/>
    <property type="match status" value="1"/>
</dbReference>
<organism evidence="5 6">
    <name type="scientific">Demequina lignilytica</name>
    <dbReference type="NCBI Taxonomy" id="3051663"/>
    <lineage>
        <taxon>Bacteria</taxon>
        <taxon>Bacillati</taxon>
        <taxon>Actinomycetota</taxon>
        <taxon>Actinomycetes</taxon>
        <taxon>Micrococcales</taxon>
        <taxon>Demequinaceae</taxon>
        <taxon>Demequina</taxon>
    </lineage>
</organism>
<feature type="domain" description="Glycosyltransferase subfamily 4-like N-terminal" evidence="4">
    <location>
        <begin position="19"/>
        <end position="202"/>
    </location>
</feature>
<dbReference type="InterPro" id="IPR001296">
    <property type="entry name" value="Glyco_trans_1"/>
</dbReference>
<dbReference type="EMBL" id="JAUHPX010000004">
    <property type="protein sequence ID" value="MDN4488226.1"/>
    <property type="molecule type" value="Genomic_DNA"/>
</dbReference>